<evidence type="ECO:0000256" key="2">
    <source>
        <dbReference type="ARBA" id="ARBA00022741"/>
    </source>
</evidence>
<dbReference type="SMART" id="SM00220">
    <property type="entry name" value="S_TKc"/>
    <property type="match status" value="1"/>
</dbReference>
<name>A0AAV7ISL0_COTGL</name>
<evidence type="ECO:0000256" key="5">
    <source>
        <dbReference type="SAM" id="MobiDB-lite"/>
    </source>
</evidence>
<dbReference type="PROSITE" id="PS00108">
    <property type="entry name" value="PROTEIN_KINASE_ST"/>
    <property type="match status" value="1"/>
</dbReference>
<keyword evidence="4" id="KW-0067">ATP-binding</keyword>
<feature type="compositionally biased region" description="Polar residues" evidence="5">
    <location>
        <begin position="101"/>
        <end position="118"/>
    </location>
</feature>
<organism evidence="7 8">
    <name type="scientific">Cotesia glomerata</name>
    <name type="common">Lepidopteran parasitic wasp</name>
    <name type="synonym">Apanteles glomeratus</name>
    <dbReference type="NCBI Taxonomy" id="32391"/>
    <lineage>
        <taxon>Eukaryota</taxon>
        <taxon>Metazoa</taxon>
        <taxon>Ecdysozoa</taxon>
        <taxon>Arthropoda</taxon>
        <taxon>Hexapoda</taxon>
        <taxon>Insecta</taxon>
        <taxon>Pterygota</taxon>
        <taxon>Neoptera</taxon>
        <taxon>Endopterygota</taxon>
        <taxon>Hymenoptera</taxon>
        <taxon>Apocrita</taxon>
        <taxon>Ichneumonoidea</taxon>
        <taxon>Braconidae</taxon>
        <taxon>Microgastrinae</taxon>
        <taxon>Cotesia</taxon>
    </lineage>
</organism>
<accession>A0AAV7ISL0</accession>
<evidence type="ECO:0000256" key="3">
    <source>
        <dbReference type="ARBA" id="ARBA00022777"/>
    </source>
</evidence>
<dbReference type="Proteomes" id="UP000826195">
    <property type="component" value="Unassembled WGS sequence"/>
</dbReference>
<dbReference type="PROSITE" id="PS50011">
    <property type="entry name" value="PROTEIN_KINASE_DOM"/>
    <property type="match status" value="1"/>
</dbReference>
<dbReference type="GO" id="GO:0005524">
    <property type="term" value="F:ATP binding"/>
    <property type="evidence" value="ECO:0007669"/>
    <property type="project" value="UniProtKB-KW"/>
</dbReference>
<dbReference type="PANTHER" id="PTHR48016">
    <property type="entry name" value="MAP KINASE KINASE KINASE SSK2-RELATED-RELATED"/>
    <property type="match status" value="1"/>
</dbReference>
<keyword evidence="3" id="KW-0418">Kinase</keyword>
<keyword evidence="2" id="KW-0547">Nucleotide-binding</keyword>
<dbReference type="InterPro" id="IPR000719">
    <property type="entry name" value="Prot_kinase_dom"/>
</dbReference>
<protein>
    <recommendedName>
        <fullName evidence="6">Protein kinase domain-containing protein</fullName>
    </recommendedName>
</protein>
<evidence type="ECO:0000259" key="6">
    <source>
        <dbReference type="PROSITE" id="PS50011"/>
    </source>
</evidence>
<dbReference type="InterPro" id="IPR050538">
    <property type="entry name" value="MAP_kinase_kinase_kinase"/>
</dbReference>
<evidence type="ECO:0000313" key="7">
    <source>
        <dbReference type="EMBL" id="KAH0567783.1"/>
    </source>
</evidence>
<dbReference type="Pfam" id="PF00069">
    <property type="entry name" value="Pkinase"/>
    <property type="match status" value="1"/>
</dbReference>
<feature type="domain" description="Protein kinase" evidence="6">
    <location>
        <begin position="166"/>
        <end position="429"/>
    </location>
</feature>
<dbReference type="EMBL" id="JAHXZJ010000001">
    <property type="protein sequence ID" value="KAH0567783.1"/>
    <property type="molecule type" value="Genomic_DNA"/>
</dbReference>
<dbReference type="SUPFAM" id="SSF56112">
    <property type="entry name" value="Protein kinase-like (PK-like)"/>
    <property type="match status" value="1"/>
</dbReference>
<dbReference type="GO" id="GO:0004672">
    <property type="term" value="F:protein kinase activity"/>
    <property type="evidence" value="ECO:0007669"/>
    <property type="project" value="InterPro"/>
</dbReference>
<evidence type="ECO:0000256" key="4">
    <source>
        <dbReference type="ARBA" id="ARBA00022840"/>
    </source>
</evidence>
<proteinExistence type="predicted"/>
<dbReference type="PANTHER" id="PTHR48016:SF56">
    <property type="entry name" value="MAPKK KINASE"/>
    <property type="match status" value="1"/>
</dbReference>
<dbReference type="Gene3D" id="1.10.510.10">
    <property type="entry name" value="Transferase(Phosphotransferase) domain 1"/>
    <property type="match status" value="1"/>
</dbReference>
<sequence length="437" mass="49865">MKESLGGIKKIEVDNSKEYTFEEIKEMSISAMTNELNENTLKNSCIKLATNKEEEFEDFTNLNGKKCKFWEFINQKLKMKNSQLRLFLLSTSEAKKDKNNNVKPQQVPTSRQRSSVISLKSKDSAVNVPNKEPSKPTKVESPLLQPSTCEGEENFSVPTIEEHDLEFTGTTLGQGAFGCVKLAFWNGLEVTVKCLNANDNIKYLIREIKAMDLVRHPNIISIISVCFTDLHIHIVMEYFKSITLTKYISNISTILDYPVKKNRNYFISHQVCKAVAYMHGLNLNILHKDIKPDNILINQELLVKLCDLGLSKIGDLLSSLNTTIGRNFHGTPVYMPPEILIRNEPGTTHSNVWSMACCIVELFSEEKIWEVLPNFTIPNLRSTILKLKKPKALNNVPLIIRDQLSQCFEHEPLKRPNALMLLQLFRCLYKESPDNTK</sequence>
<dbReference type="AlphaFoldDB" id="A0AAV7ISL0"/>
<evidence type="ECO:0000313" key="8">
    <source>
        <dbReference type="Proteomes" id="UP000826195"/>
    </source>
</evidence>
<reference evidence="7 8" key="1">
    <citation type="journal article" date="2021" name="J. Hered.">
        <title>A chromosome-level genome assembly of the parasitoid wasp, Cotesia glomerata (Hymenoptera: Braconidae).</title>
        <authorList>
            <person name="Pinto B.J."/>
            <person name="Weis J.J."/>
            <person name="Gamble T."/>
            <person name="Ode P.J."/>
            <person name="Paul R."/>
            <person name="Zaspel J.M."/>
        </authorList>
    </citation>
    <scope>NUCLEOTIDE SEQUENCE [LARGE SCALE GENOMIC DNA]</scope>
    <source>
        <strain evidence="7">CgM1</strain>
    </source>
</reference>
<keyword evidence="1" id="KW-0808">Transferase</keyword>
<feature type="region of interest" description="Disordered" evidence="5">
    <location>
        <begin position="97"/>
        <end position="149"/>
    </location>
</feature>
<keyword evidence="8" id="KW-1185">Reference proteome</keyword>
<comment type="caution">
    <text evidence="7">The sequence shown here is derived from an EMBL/GenBank/DDBJ whole genome shotgun (WGS) entry which is preliminary data.</text>
</comment>
<dbReference type="InterPro" id="IPR008271">
    <property type="entry name" value="Ser/Thr_kinase_AS"/>
</dbReference>
<dbReference type="InterPro" id="IPR011009">
    <property type="entry name" value="Kinase-like_dom_sf"/>
</dbReference>
<gene>
    <name evidence="7" type="ORF">KQX54_013738</name>
</gene>
<evidence type="ECO:0000256" key="1">
    <source>
        <dbReference type="ARBA" id="ARBA00022679"/>
    </source>
</evidence>